<keyword evidence="3" id="KW-1185">Reference proteome</keyword>
<dbReference type="InterPro" id="IPR027417">
    <property type="entry name" value="P-loop_NTPase"/>
</dbReference>
<dbReference type="AlphaFoldDB" id="A0A6A5WB87"/>
<dbReference type="PANTHER" id="PTHR43344:SF20">
    <property type="entry name" value="URACIL PHOSPHORIBOSYLTRANSFERASE"/>
    <property type="match status" value="1"/>
</dbReference>
<proteinExistence type="predicted"/>
<dbReference type="SUPFAM" id="SSF53271">
    <property type="entry name" value="PRTase-like"/>
    <property type="match status" value="1"/>
</dbReference>
<dbReference type="SUPFAM" id="SSF56784">
    <property type="entry name" value="HAD-like"/>
    <property type="match status" value="1"/>
</dbReference>
<protein>
    <recommendedName>
        <fullName evidence="1">Phosphoribosyltransferase domain-containing protein</fullName>
    </recommendedName>
</protein>
<dbReference type="PANTHER" id="PTHR43344">
    <property type="entry name" value="PHOSPHOSERINE PHOSPHATASE"/>
    <property type="match status" value="1"/>
</dbReference>
<dbReference type="Pfam" id="PF13207">
    <property type="entry name" value="AAA_17"/>
    <property type="match status" value="1"/>
</dbReference>
<dbReference type="Gene3D" id="3.40.50.2020">
    <property type="match status" value="1"/>
</dbReference>
<dbReference type="Pfam" id="PF14681">
    <property type="entry name" value="UPRTase"/>
    <property type="match status" value="1"/>
</dbReference>
<dbReference type="InterPro" id="IPR036412">
    <property type="entry name" value="HAD-like_sf"/>
</dbReference>
<dbReference type="GO" id="GO:0000287">
    <property type="term" value="F:magnesium ion binding"/>
    <property type="evidence" value="ECO:0007669"/>
    <property type="project" value="TreeGrafter"/>
</dbReference>
<dbReference type="GO" id="GO:0006564">
    <property type="term" value="P:L-serine biosynthetic process"/>
    <property type="evidence" value="ECO:0007669"/>
    <property type="project" value="TreeGrafter"/>
</dbReference>
<dbReference type="InterPro" id="IPR050582">
    <property type="entry name" value="HAD-like_SerB"/>
</dbReference>
<name>A0A6A5WB87_9PLEO</name>
<feature type="domain" description="Phosphoribosyltransferase" evidence="1">
    <location>
        <begin position="493"/>
        <end position="695"/>
    </location>
</feature>
<dbReference type="SUPFAM" id="SSF52540">
    <property type="entry name" value="P-loop containing nucleoside triphosphate hydrolases"/>
    <property type="match status" value="1"/>
</dbReference>
<evidence type="ECO:0000313" key="2">
    <source>
        <dbReference type="EMBL" id="KAF1994876.1"/>
    </source>
</evidence>
<sequence length="699" mass="78130">MSSNKPTIVGVYGLPGSGKTTLLIKLMLDEDLAHFQFFESSKVLNLVTSSIGGLKAFEKLPEDQKGQHRIAATRYIRDQCTQSGKSGVVAGHYMFWNGMDEEGQCVWTEEDLHTYTHIIYLDCHADTIYARSMNDNAKGKRKRESTSVAHLAKWQEKERSELRRLCREGGILFCADDAQSIEQQLEGNFSDSSTDSKFTIRIKNLLQDFCTHNASYNLSCAQARLDTVVQEMHPKPTTMVVLDADRTLTARDTGEMFWDAVALASRPEGNKAPLKTLFGSPLGYSYEAFRQAALLYDDIGDNAFYEKTCQSVAVKVKLYAELLGLIQRLKDETHVRMVIITCGLRRTWEMVLEKFNLHEKVSVVGGGRISDGFVVTAAVKAALVDQLRTKHHMHVWAFGDSSLDLDMFKKADQAVVVVGEREARSKTMDAELRDAIDFLGLRARQVLVPDGKNHHPRLSEYPSKLPVIKIDEHLYDAILGRKLFDGRKVIHATNQNQAMVLMTSMRDANISGPALRDVHRRVGWYLAHEFVSNIIGIEEYEIAHVQGNPAPGYRLRNEKNTLIVALMRGGEPMAFGVSDAFPLAWFVHAKPAADLKPEHLKGKQTVILVDSVVNEGTSVMEFVDHIRAASEQRNEPPIRIIVVTGVAQAKSVTNETRLGNEIQSDDMLSLVALRLSDNRFKGKGATDTGHRLFNTTALD</sequence>
<dbReference type="InterPro" id="IPR029057">
    <property type="entry name" value="PRTase-like"/>
</dbReference>
<dbReference type="InterPro" id="IPR023214">
    <property type="entry name" value="HAD_sf"/>
</dbReference>
<evidence type="ECO:0000259" key="1">
    <source>
        <dbReference type="Pfam" id="PF14681"/>
    </source>
</evidence>
<reference evidence="2" key="1">
    <citation type="journal article" date="2020" name="Stud. Mycol.">
        <title>101 Dothideomycetes genomes: a test case for predicting lifestyles and emergence of pathogens.</title>
        <authorList>
            <person name="Haridas S."/>
            <person name="Albert R."/>
            <person name="Binder M."/>
            <person name="Bloem J."/>
            <person name="Labutti K."/>
            <person name="Salamov A."/>
            <person name="Andreopoulos B."/>
            <person name="Baker S."/>
            <person name="Barry K."/>
            <person name="Bills G."/>
            <person name="Bluhm B."/>
            <person name="Cannon C."/>
            <person name="Castanera R."/>
            <person name="Culley D."/>
            <person name="Daum C."/>
            <person name="Ezra D."/>
            <person name="Gonzalez J."/>
            <person name="Henrissat B."/>
            <person name="Kuo A."/>
            <person name="Liang C."/>
            <person name="Lipzen A."/>
            <person name="Lutzoni F."/>
            <person name="Magnuson J."/>
            <person name="Mondo S."/>
            <person name="Nolan M."/>
            <person name="Ohm R."/>
            <person name="Pangilinan J."/>
            <person name="Park H.-J."/>
            <person name="Ramirez L."/>
            <person name="Alfaro M."/>
            <person name="Sun H."/>
            <person name="Tritt A."/>
            <person name="Yoshinaga Y."/>
            <person name="Zwiers L.-H."/>
            <person name="Turgeon B."/>
            <person name="Goodwin S."/>
            <person name="Spatafora J."/>
            <person name="Crous P."/>
            <person name="Grigoriev I."/>
        </authorList>
    </citation>
    <scope>NUCLEOTIDE SEQUENCE</scope>
    <source>
        <strain evidence="2">CBS 123094</strain>
    </source>
</reference>
<dbReference type="Gene3D" id="3.40.50.1000">
    <property type="entry name" value="HAD superfamily/HAD-like"/>
    <property type="match status" value="1"/>
</dbReference>
<dbReference type="OrthoDB" id="5416609at2759"/>
<dbReference type="CDD" id="cd06223">
    <property type="entry name" value="PRTases_typeI"/>
    <property type="match status" value="1"/>
</dbReference>
<dbReference type="GO" id="GO:0005737">
    <property type="term" value="C:cytoplasm"/>
    <property type="evidence" value="ECO:0007669"/>
    <property type="project" value="TreeGrafter"/>
</dbReference>
<dbReference type="Gene3D" id="3.40.50.300">
    <property type="entry name" value="P-loop containing nucleotide triphosphate hydrolases"/>
    <property type="match status" value="1"/>
</dbReference>
<dbReference type="EMBL" id="ML977650">
    <property type="protein sequence ID" value="KAF1994876.1"/>
    <property type="molecule type" value="Genomic_DNA"/>
</dbReference>
<dbReference type="Pfam" id="PF12710">
    <property type="entry name" value="HAD"/>
    <property type="match status" value="1"/>
</dbReference>
<dbReference type="Proteomes" id="UP000799779">
    <property type="component" value="Unassembled WGS sequence"/>
</dbReference>
<gene>
    <name evidence="2" type="ORF">P154DRAFT_501204</name>
</gene>
<dbReference type="InterPro" id="IPR000836">
    <property type="entry name" value="PRTase_dom"/>
</dbReference>
<organism evidence="2 3">
    <name type="scientific">Amniculicola lignicola CBS 123094</name>
    <dbReference type="NCBI Taxonomy" id="1392246"/>
    <lineage>
        <taxon>Eukaryota</taxon>
        <taxon>Fungi</taxon>
        <taxon>Dikarya</taxon>
        <taxon>Ascomycota</taxon>
        <taxon>Pezizomycotina</taxon>
        <taxon>Dothideomycetes</taxon>
        <taxon>Pleosporomycetidae</taxon>
        <taxon>Pleosporales</taxon>
        <taxon>Amniculicolaceae</taxon>
        <taxon>Amniculicola</taxon>
    </lineage>
</organism>
<dbReference type="GO" id="GO:0036424">
    <property type="term" value="F:L-phosphoserine phosphatase activity"/>
    <property type="evidence" value="ECO:0007669"/>
    <property type="project" value="TreeGrafter"/>
</dbReference>
<accession>A0A6A5WB87</accession>
<evidence type="ECO:0000313" key="3">
    <source>
        <dbReference type="Proteomes" id="UP000799779"/>
    </source>
</evidence>